<comment type="caution">
    <text evidence="1">The sequence shown here is derived from an EMBL/GenBank/DDBJ whole genome shotgun (WGS) entry which is preliminary data.</text>
</comment>
<proteinExistence type="predicted"/>
<protein>
    <submittedName>
        <fullName evidence="1">Lycopene cyclase family protein</fullName>
    </submittedName>
</protein>
<name>A0ABW8SY41_9BACT</name>
<accession>A0ABW8SY41</accession>
<dbReference type="Gene3D" id="3.50.50.60">
    <property type="entry name" value="FAD/NAD(P)-binding domain"/>
    <property type="match status" value="1"/>
</dbReference>
<reference evidence="1 2" key="1">
    <citation type="submission" date="2024-07" db="EMBL/GenBank/DDBJ databases">
        <authorList>
            <person name="Pitt A."/>
            <person name="Hahn M.W."/>
        </authorList>
    </citation>
    <scope>NUCLEOTIDE SEQUENCE [LARGE SCALE GENOMIC DNA]</scope>
    <source>
        <strain evidence="1 2">2-AUSEE-184A6</strain>
    </source>
</reference>
<dbReference type="RefSeq" id="WP_406778398.1">
    <property type="nucleotide sequence ID" value="NZ_JBEWZG010000003.1"/>
</dbReference>
<evidence type="ECO:0000313" key="2">
    <source>
        <dbReference type="Proteomes" id="UP001623559"/>
    </source>
</evidence>
<dbReference type="Proteomes" id="UP001623559">
    <property type="component" value="Unassembled WGS sequence"/>
</dbReference>
<gene>
    <name evidence="1" type="ORF">V7S74_08865</name>
</gene>
<evidence type="ECO:0000313" key="1">
    <source>
        <dbReference type="EMBL" id="MFL0206852.1"/>
    </source>
</evidence>
<dbReference type="SUPFAM" id="SSF51905">
    <property type="entry name" value="FAD/NAD(P)-binding domain"/>
    <property type="match status" value="1"/>
</dbReference>
<sequence>MATLVYDIAIIGAGASGLQLLYELVQADPSRKKKILLLDSGDRSQKSWCFWEDHTSSSFPFLVEKSWKNMTYRTSQGKTIQSEIGPLSYNYISSEGFFNFFFEQFIPGESNITHLLQRAKHIQEGEDLQTILCEDGTHYQAKKIADSRPTPTKGSIFQHFSGKFIEFDEPIVDDSFVTLMDFSLDFSTKEMAVFHYILPFSSTKALIETTVFTAASYDKETYEGIWQKYLASHFPQKSFNIISEEKGTIPMGFSSEEKEGKVFKIGAASGNMKPSTGYAFTRMHQDAIYRAQGTRKKTPKRFRFYDKMLLKIMQNEMHKIPGVMDRLFTRVPKKDILRFLDDKTTLAQEVKLLAQLDIPLFIKHLIR</sequence>
<organism evidence="1 2">
    <name type="scientific">Aquirufa novilacunae</name>
    <dbReference type="NCBI Taxonomy" id="3139305"/>
    <lineage>
        <taxon>Bacteria</taxon>
        <taxon>Pseudomonadati</taxon>
        <taxon>Bacteroidota</taxon>
        <taxon>Cytophagia</taxon>
        <taxon>Cytophagales</taxon>
        <taxon>Flectobacillaceae</taxon>
        <taxon>Aquirufa</taxon>
    </lineage>
</organism>
<dbReference type="Pfam" id="PF05834">
    <property type="entry name" value="Lycopene_cycl"/>
    <property type="match status" value="1"/>
</dbReference>
<dbReference type="EMBL" id="JBEWZG010000003">
    <property type="protein sequence ID" value="MFL0206852.1"/>
    <property type="molecule type" value="Genomic_DNA"/>
</dbReference>
<dbReference type="InterPro" id="IPR036188">
    <property type="entry name" value="FAD/NAD-bd_sf"/>
</dbReference>